<dbReference type="AlphaFoldDB" id="A0A264VX14"/>
<sequence>MKKIVLLFCLASSPVLATDQQININVHGYVAVMPCELETINHVIDLKKVNVWNIRDTQTSPWVDFSIKLKNCPMGTKEAIMEIKGTPDSTTTDYFINTGSAKNVALNLAHHANKTTIKNGEKITVPVNEQTRKVDIPLSARMAGYGSGMTSGSFNSHLDFTFVYH</sequence>
<reference evidence="3 4" key="1">
    <citation type="submission" date="2017-07" db="EMBL/GenBank/DDBJ databases">
        <title>blaIMP-27 on transferable plasmids in Proteus mirabilis and Providencia rettgeri.</title>
        <authorList>
            <person name="Potter R."/>
        </authorList>
    </citation>
    <scope>NUCLEOTIDE SEQUENCE [LARGE SCALE GENOMIC DNA]</scope>
    <source>
        <strain evidence="3 4">PR1</strain>
    </source>
</reference>
<evidence type="ECO:0000313" key="2">
    <source>
        <dbReference type="EMBL" id="MDI9092163.1"/>
    </source>
</evidence>
<dbReference type="PANTHER" id="PTHR33420">
    <property type="entry name" value="FIMBRIAL SUBUNIT ELFA-RELATED"/>
    <property type="match status" value="1"/>
</dbReference>
<dbReference type="Proteomes" id="UP001159001">
    <property type="component" value="Unassembled WGS sequence"/>
</dbReference>
<dbReference type="Proteomes" id="UP000216001">
    <property type="component" value="Unassembled WGS sequence"/>
</dbReference>
<evidence type="ECO:0000313" key="4">
    <source>
        <dbReference type="Proteomes" id="UP000216001"/>
    </source>
</evidence>
<reference evidence="2" key="2">
    <citation type="submission" date="2022-10" db="EMBL/GenBank/DDBJ databases">
        <title>Bacterial isolates recovered from the One Health project in Brazil.</title>
        <authorList>
            <person name="Valiatti T.B."/>
            <person name="Santos F."/>
            <person name="Cayo R."/>
            <person name="Gales A.C."/>
        </authorList>
    </citation>
    <scope>NUCLEOTIDE SEQUENCE</scope>
    <source>
        <strain evidence="2">PVR188</strain>
    </source>
</reference>
<dbReference type="EMBL" id="JAOWIN010000003">
    <property type="protein sequence ID" value="MDI9092163.1"/>
    <property type="molecule type" value="Genomic_DNA"/>
</dbReference>
<dbReference type="PANTHER" id="PTHR33420:SF27">
    <property type="entry name" value="PROTEIN FIMG"/>
    <property type="match status" value="1"/>
</dbReference>
<feature type="chain" id="PRO_5011915178" evidence="1">
    <location>
        <begin position="18"/>
        <end position="165"/>
    </location>
</feature>
<feature type="signal peptide" evidence="1">
    <location>
        <begin position="1"/>
        <end position="17"/>
    </location>
</feature>
<dbReference type="Gene3D" id="2.60.40.1090">
    <property type="entry name" value="Fimbrial-type adhesion domain"/>
    <property type="match status" value="1"/>
</dbReference>
<name>A0A264VX14_PRORE</name>
<accession>A0A264VX14</accession>
<gene>
    <name evidence="3" type="ORF">CHI95_03945</name>
    <name evidence="2" type="ORF">OGX73_05965</name>
</gene>
<keyword evidence="1" id="KW-0732">Signal</keyword>
<dbReference type="InterPro" id="IPR008966">
    <property type="entry name" value="Adhesion_dom_sf"/>
</dbReference>
<dbReference type="SUPFAM" id="SSF49401">
    <property type="entry name" value="Bacterial adhesins"/>
    <property type="match status" value="1"/>
</dbReference>
<dbReference type="RefSeq" id="WP_094960814.1">
    <property type="nucleotide sequence ID" value="NZ_AP022371.1"/>
</dbReference>
<organism evidence="3 4">
    <name type="scientific">Providencia rettgeri</name>
    <dbReference type="NCBI Taxonomy" id="587"/>
    <lineage>
        <taxon>Bacteria</taxon>
        <taxon>Pseudomonadati</taxon>
        <taxon>Pseudomonadota</taxon>
        <taxon>Gammaproteobacteria</taxon>
        <taxon>Enterobacterales</taxon>
        <taxon>Morganellaceae</taxon>
        <taxon>Providencia</taxon>
    </lineage>
</organism>
<dbReference type="GO" id="GO:0043709">
    <property type="term" value="P:cell adhesion involved in single-species biofilm formation"/>
    <property type="evidence" value="ECO:0007669"/>
    <property type="project" value="TreeGrafter"/>
</dbReference>
<evidence type="ECO:0000313" key="3">
    <source>
        <dbReference type="EMBL" id="OZS75870.1"/>
    </source>
</evidence>
<dbReference type="EMBL" id="NOWC01000003">
    <property type="protein sequence ID" value="OZS75870.1"/>
    <property type="molecule type" value="Genomic_DNA"/>
</dbReference>
<evidence type="ECO:0000256" key="1">
    <source>
        <dbReference type="SAM" id="SignalP"/>
    </source>
</evidence>
<proteinExistence type="predicted"/>
<dbReference type="GO" id="GO:0009289">
    <property type="term" value="C:pilus"/>
    <property type="evidence" value="ECO:0007669"/>
    <property type="project" value="InterPro"/>
</dbReference>
<dbReference type="InterPro" id="IPR050263">
    <property type="entry name" value="Bact_Fimbrial_Adh_Pro"/>
</dbReference>
<dbReference type="InterPro" id="IPR036937">
    <property type="entry name" value="Adhesion_dom_fimbrial_sf"/>
</dbReference>
<protein>
    <submittedName>
        <fullName evidence="2 3">Fimbrial protein</fullName>
    </submittedName>
</protein>
<comment type="caution">
    <text evidence="3">The sequence shown here is derived from an EMBL/GenBank/DDBJ whole genome shotgun (WGS) entry which is preliminary data.</text>
</comment>